<reference evidence="9 10" key="1">
    <citation type="submission" date="2019-02" db="EMBL/GenBank/DDBJ databases">
        <title>Deep-cultivation of Planctomycetes and their phenomic and genomic characterization uncovers novel biology.</title>
        <authorList>
            <person name="Wiegand S."/>
            <person name="Jogler M."/>
            <person name="Boedeker C."/>
            <person name="Pinto D."/>
            <person name="Vollmers J."/>
            <person name="Rivas-Marin E."/>
            <person name="Kohn T."/>
            <person name="Peeters S.H."/>
            <person name="Heuer A."/>
            <person name="Rast P."/>
            <person name="Oberbeckmann S."/>
            <person name="Bunk B."/>
            <person name="Jeske O."/>
            <person name="Meyerdierks A."/>
            <person name="Storesund J.E."/>
            <person name="Kallscheuer N."/>
            <person name="Luecker S."/>
            <person name="Lage O.M."/>
            <person name="Pohl T."/>
            <person name="Merkel B.J."/>
            <person name="Hornburger P."/>
            <person name="Mueller R.-W."/>
            <person name="Bruemmer F."/>
            <person name="Labrenz M."/>
            <person name="Spormann A.M."/>
            <person name="Op den Camp H."/>
            <person name="Overmann J."/>
            <person name="Amann R."/>
            <person name="Jetten M.S.M."/>
            <person name="Mascher T."/>
            <person name="Medema M.H."/>
            <person name="Devos D.P."/>
            <person name="Kaster A.-K."/>
            <person name="Ovreas L."/>
            <person name="Rohde M."/>
            <person name="Galperin M.Y."/>
            <person name="Jogler C."/>
        </authorList>
    </citation>
    <scope>NUCLEOTIDE SEQUENCE [LARGE SCALE GENOMIC DNA]</scope>
    <source>
        <strain evidence="9 10">Pan265</strain>
    </source>
</reference>
<comment type="function">
    <text evidence="1">Produces ATP from ADP in the presence of a proton gradient across the membrane.</text>
</comment>
<dbReference type="GO" id="GO:0045259">
    <property type="term" value="C:proton-transporting ATP synthase complex"/>
    <property type="evidence" value="ECO:0007669"/>
    <property type="project" value="UniProtKB-KW"/>
</dbReference>
<dbReference type="Gene3D" id="2.60.15.10">
    <property type="entry name" value="F0F1 ATP synthase delta/epsilon subunit, N-terminal"/>
    <property type="match status" value="1"/>
</dbReference>
<evidence type="ECO:0000256" key="3">
    <source>
        <dbReference type="ARBA" id="ARBA00005712"/>
    </source>
</evidence>
<proteinExistence type="inferred from homology"/>
<dbReference type="EMBL" id="CP036280">
    <property type="protein sequence ID" value="QDU71670.1"/>
    <property type="molecule type" value="Genomic_DNA"/>
</dbReference>
<dbReference type="Proteomes" id="UP000320386">
    <property type="component" value="Chromosome"/>
</dbReference>
<dbReference type="OrthoDB" id="277064at2"/>
<organism evidence="9 10">
    <name type="scientific">Mucisphaera calidilacus</name>
    <dbReference type="NCBI Taxonomy" id="2527982"/>
    <lineage>
        <taxon>Bacteria</taxon>
        <taxon>Pseudomonadati</taxon>
        <taxon>Planctomycetota</taxon>
        <taxon>Phycisphaerae</taxon>
        <taxon>Phycisphaerales</taxon>
        <taxon>Phycisphaeraceae</taxon>
        <taxon>Mucisphaera</taxon>
    </lineage>
</organism>
<keyword evidence="10" id="KW-1185">Reference proteome</keyword>
<keyword evidence="7" id="KW-0066">ATP synthesis</keyword>
<dbReference type="InterPro" id="IPR020546">
    <property type="entry name" value="ATP_synth_F1_dsu/esu_N"/>
</dbReference>
<keyword evidence="4" id="KW-0813">Transport</keyword>
<dbReference type="GO" id="GO:0046933">
    <property type="term" value="F:proton-transporting ATP synthase activity, rotational mechanism"/>
    <property type="evidence" value="ECO:0007669"/>
    <property type="project" value="InterPro"/>
</dbReference>
<dbReference type="RefSeq" id="WP_145445834.1">
    <property type="nucleotide sequence ID" value="NZ_CP036280.1"/>
</dbReference>
<evidence type="ECO:0000256" key="6">
    <source>
        <dbReference type="ARBA" id="ARBA00023136"/>
    </source>
</evidence>
<dbReference type="KEGG" id="mcad:Pan265_15220"/>
<dbReference type="SUPFAM" id="SSF51344">
    <property type="entry name" value="Epsilon subunit of F1F0-ATP synthase N-terminal domain"/>
    <property type="match status" value="1"/>
</dbReference>
<comment type="similarity">
    <text evidence="3">Belongs to the ATPase epsilon chain family.</text>
</comment>
<dbReference type="InterPro" id="IPR001469">
    <property type="entry name" value="ATP_synth_F1_dsu/esu"/>
</dbReference>
<gene>
    <name evidence="9" type="primary">atpC</name>
    <name evidence="9" type="ORF">Pan265_15220</name>
</gene>
<dbReference type="Pfam" id="PF02823">
    <property type="entry name" value="ATP-synt_DE_N"/>
    <property type="match status" value="1"/>
</dbReference>
<evidence type="ECO:0000256" key="4">
    <source>
        <dbReference type="ARBA" id="ARBA00022448"/>
    </source>
</evidence>
<feature type="domain" description="ATP synthase F1 complex delta/epsilon subunit N-terminal" evidence="8">
    <location>
        <begin position="4"/>
        <end position="83"/>
    </location>
</feature>
<accession>A0A518BXG5</accession>
<evidence type="ECO:0000313" key="10">
    <source>
        <dbReference type="Proteomes" id="UP000320386"/>
    </source>
</evidence>
<dbReference type="InterPro" id="IPR036771">
    <property type="entry name" value="ATPsynth_dsu/esu_N"/>
</dbReference>
<keyword evidence="7" id="KW-0139">CF(1)</keyword>
<dbReference type="AlphaFoldDB" id="A0A518BXG5"/>
<comment type="subcellular location">
    <subcellularLocation>
        <location evidence="2">Endomembrane system</location>
        <topology evidence="2">Peripheral membrane protein</topology>
    </subcellularLocation>
</comment>
<evidence type="ECO:0000256" key="1">
    <source>
        <dbReference type="ARBA" id="ARBA00003543"/>
    </source>
</evidence>
<name>A0A518BXG5_9BACT</name>
<protein>
    <submittedName>
        <fullName evidence="9">ATP synthase epsilon chain</fullName>
    </submittedName>
</protein>
<dbReference type="CDD" id="cd12152">
    <property type="entry name" value="F1-ATPase_delta"/>
    <property type="match status" value="1"/>
</dbReference>
<evidence type="ECO:0000259" key="8">
    <source>
        <dbReference type="Pfam" id="PF02823"/>
    </source>
</evidence>
<keyword evidence="6" id="KW-0472">Membrane</keyword>
<dbReference type="GO" id="GO:0012505">
    <property type="term" value="C:endomembrane system"/>
    <property type="evidence" value="ECO:0007669"/>
    <property type="project" value="UniProtKB-SubCell"/>
</dbReference>
<evidence type="ECO:0000256" key="2">
    <source>
        <dbReference type="ARBA" id="ARBA00004184"/>
    </source>
</evidence>
<evidence type="ECO:0000256" key="5">
    <source>
        <dbReference type="ARBA" id="ARBA00023065"/>
    </source>
</evidence>
<keyword evidence="5" id="KW-0406">Ion transport</keyword>
<evidence type="ECO:0000313" key="9">
    <source>
        <dbReference type="EMBL" id="QDU71670.1"/>
    </source>
</evidence>
<sequence length="86" mass="9403">MPTLHCTIITPEKQVFDDDVTYARIPLHDGLAGIMARHAPLMAQLGPDTLRVDLQQGGSRSFDIRGGFAQVQDNTLTVLTPEATEK</sequence>
<evidence type="ECO:0000256" key="7">
    <source>
        <dbReference type="ARBA" id="ARBA00023196"/>
    </source>
</evidence>